<dbReference type="Gene3D" id="3.90.79.10">
    <property type="entry name" value="Nucleoside Triphosphate Pyrophosphohydrolase"/>
    <property type="match status" value="1"/>
</dbReference>
<dbReference type="NCBIfam" id="TIGR00125">
    <property type="entry name" value="cyt_tran_rel"/>
    <property type="match status" value="1"/>
</dbReference>
<dbReference type="PROSITE" id="PS51462">
    <property type="entry name" value="NUDIX"/>
    <property type="match status" value="1"/>
</dbReference>
<dbReference type="EMBL" id="BJXL01000092">
    <property type="protein sequence ID" value="GEM84335.1"/>
    <property type="molecule type" value="Genomic_DNA"/>
</dbReference>
<dbReference type="InterPro" id="IPR020476">
    <property type="entry name" value="Nudix_hydrolase"/>
</dbReference>
<feature type="domain" description="Nudix hydrolase" evidence="5">
    <location>
        <begin position="194"/>
        <end position="326"/>
    </location>
</feature>
<dbReference type="GO" id="GO:0016779">
    <property type="term" value="F:nucleotidyltransferase activity"/>
    <property type="evidence" value="ECO:0007669"/>
    <property type="project" value="UniProtKB-KW"/>
</dbReference>
<dbReference type="InterPro" id="IPR000086">
    <property type="entry name" value="NUDIX_hydrolase_dom"/>
</dbReference>
<reference evidence="6 7" key="1">
    <citation type="submission" date="2019-07" db="EMBL/GenBank/DDBJ databases">
        <title>Whole genome shotgun sequence of Meiothermus hypogaeus NBRC 106114.</title>
        <authorList>
            <person name="Hosoyama A."/>
            <person name="Uohara A."/>
            <person name="Ohji S."/>
            <person name="Ichikawa N."/>
        </authorList>
    </citation>
    <scope>NUCLEOTIDE SEQUENCE [LARGE SCALE GENOMIC DNA]</scope>
    <source>
        <strain evidence="6 7">NBRC 106114</strain>
    </source>
</reference>
<dbReference type="PANTHER" id="PTHR21342">
    <property type="entry name" value="PHOSPHOPANTETHEINE ADENYLYLTRANSFERASE"/>
    <property type="match status" value="1"/>
</dbReference>
<dbReference type="InterPro" id="IPR020084">
    <property type="entry name" value="NUDIX_hydrolase_CS"/>
</dbReference>
<dbReference type="CDD" id="cd18873">
    <property type="entry name" value="NUDIX_NadM_like"/>
    <property type="match status" value="1"/>
</dbReference>
<dbReference type="RefSeq" id="WP_119340768.1">
    <property type="nucleotide sequence ID" value="NZ_BJXL01000092.1"/>
</dbReference>
<dbReference type="PRINTS" id="PR00502">
    <property type="entry name" value="NUDIXFAMILY"/>
</dbReference>
<dbReference type="SUPFAM" id="SSF55811">
    <property type="entry name" value="Nudix"/>
    <property type="match status" value="1"/>
</dbReference>
<accession>A0A511R446</accession>
<dbReference type="InterPro" id="IPR004821">
    <property type="entry name" value="Cyt_trans-like"/>
</dbReference>
<evidence type="ECO:0000256" key="2">
    <source>
        <dbReference type="ARBA" id="ARBA00022695"/>
    </source>
</evidence>
<name>A0A511R446_9DEIN</name>
<gene>
    <name evidence="6" type="ORF">MHY01S_25010</name>
</gene>
<dbReference type="InterPro" id="IPR014729">
    <property type="entry name" value="Rossmann-like_a/b/a_fold"/>
</dbReference>
<dbReference type="SUPFAM" id="SSF52374">
    <property type="entry name" value="Nucleotidylyl transferase"/>
    <property type="match status" value="1"/>
</dbReference>
<dbReference type="PROSITE" id="PS00893">
    <property type="entry name" value="NUDIX_BOX"/>
    <property type="match status" value="1"/>
</dbReference>
<organism evidence="6 7">
    <name type="scientific">Meiothermus hypogaeus NBRC 106114</name>
    <dbReference type="NCBI Taxonomy" id="1227553"/>
    <lineage>
        <taxon>Bacteria</taxon>
        <taxon>Thermotogati</taxon>
        <taxon>Deinococcota</taxon>
        <taxon>Deinococci</taxon>
        <taxon>Thermales</taxon>
        <taxon>Thermaceae</taxon>
        <taxon>Meiothermus</taxon>
    </lineage>
</organism>
<dbReference type="Pfam" id="PF00293">
    <property type="entry name" value="NUDIX"/>
    <property type="match status" value="1"/>
</dbReference>
<keyword evidence="2" id="KW-0548">Nucleotidyltransferase</keyword>
<sequence length="343" mass="38662">MKTAVFIGRFQPPHHAHLETITRALARFDRLIVVLGSAFCYPTPKNPFSADEREAMIRASLDAVAAQRLHFVAVADDFYDDPRWFRTVRAAVEGLAGPGAEIYITGYHKDESSYYLHGFGNWPFEPSGVASTLNATDVRNSYFAGNADWKAMVPEAVLRFMEQFAATAEFGRLQAEWKTLQYYRSLDQRYPYPLLHVATDATVLAQAHVLLVERAGALSKGAWALPGGYVEIKETLLEAALRELREETGLQLKPSLLKATKAFDYPGRSLRGRVISFGHYFDLGSAPPPAVQGQDDAARAFWLPLDEFEPHQARFFEDHYQQICWFLGRAPQKPVKPQRKELP</sequence>
<comment type="similarity">
    <text evidence="4">Belongs to the Nudix hydrolase family.</text>
</comment>
<dbReference type="Proteomes" id="UP000321197">
    <property type="component" value="Unassembled WGS sequence"/>
</dbReference>
<keyword evidence="3 4" id="KW-0378">Hydrolase</keyword>
<proteinExistence type="inferred from homology"/>
<dbReference type="Pfam" id="PF01467">
    <property type="entry name" value="CTP_transf_like"/>
    <property type="match status" value="1"/>
</dbReference>
<keyword evidence="1" id="KW-0808">Transferase</keyword>
<evidence type="ECO:0000313" key="7">
    <source>
        <dbReference type="Proteomes" id="UP000321197"/>
    </source>
</evidence>
<comment type="caution">
    <text evidence="6">The sequence shown here is derived from an EMBL/GenBank/DDBJ whole genome shotgun (WGS) entry which is preliminary data.</text>
</comment>
<dbReference type="Gene3D" id="3.40.50.620">
    <property type="entry name" value="HUPs"/>
    <property type="match status" value="1"/>
</dbReference>
<protein>
    <submittedName>
        <fullName evidence="6">ADP-ribose pyrophosphatase</fullName>
    </submittedName>
</protein>
<dbReference type="PANTHER" id="PTHR21342:SF0">
    <property type="entry name" value="BIFUNCTIONAL NMN ADENYLYLTRANSFERASE_NUDIX HYDROLASE"/>
    <property type="match status" value="1"/>
</dbReference>
<dbReference type="OrthoDB" id="9786141at2"/>
<evidence type="ECO:0000259" key="5">
    <source>
        <dbReference type="PROSITE" id="PS51462"/>
    </source>
</evidence>
<dbReference type="InterPro" id="IPR015797">
    <property type="entry name" value="NUDIX_hydrolase-like_dom_sf"/>
</dbReference>
<evidence type="ECO:0000256" key="4">
    <source>
        <dbReference type="RuleBase" id="RU003476"/>
    </source>
</evidence>
<dbReference type="GO" id="GO:0016787">
    <property type="term" value="F:hydrolase activity"/>
    <property type="evidence" value="ECO:0007669"/>
    <property type="project" value="UniProtKB-KW"/>
</dbReference>
<dbReference type="AlphaFoldDB" id="A0A511R446"/>
<evidence type="ECO:0000313" key="6">
    <source>
        <dbReference type="EMBL" id="GEM84335.1"/>
    </source>
</evidence>
<evidence type="ECO:0000256" key="3">
    <source>
        <dbReference type="ARBA" id="ARBA00022801"/>
    </source>
</evidence>
<evidence type="ECO:0000256" key="1">
    <source>
        <dbReference type="ARBA" id="ARBA00022679"/>
    </source>
</evidence>